<evidence type="ECO:0000313" key="2">
    <source>
        <dbReference type="EMBL" id="AUG31234.1"/>
    </source>
</evidence>
<protein>
    <submittedName>
        <fullName evidence="2">Uncharacterized protein</fullName>
    </submittedName>
</protein>
<dbReference type="AlphaFoldDB" id="A0A2K9DZC3"/>
<feature type="region of interest" description="Disordered" evidence="1">
    <location>
        <begin position="305"/>
        <end position="331"/>
    </location>
</feature>
<dbReference type="SMART" id="SM00894">
    <property type="entry name" value="Excalibur"/>
    <property type="match status" value="1"/>
</dbReference>
<dbReference type="Proteomes" id="UP000233276">
    <property type="component" value="Chromosome"/>
</dbReference>
<dbReference type="Pfam" id="PF05901">
    <property type="entry name" value="Excalibur"/>
    <property type="match status" value="1"/>
</dbReference>
<sequence length="369" mass="38972">MQCQSSSCWQEFAGGVLTSDGTRIVKLSTEYVSTWLAAGGPDGGLGLVAGPESCFGTYCATPFTHGVARWTPGVGVQVILVHPWFEEAWKRLGAVTGEIGIPLNGLTCQSSSCWQEFVGGVLTSDGTQIVKLSSSYVRTWLAWGGPDGDIGLVSGPEKCYGWYCEASFTGGVIVWNPGGYGVTFPVTKRWFYGDWIARGGGGGSLGVPLGAMECQRAACYQQFSRGTLTSSSTGIVSLSTAYVDHWLYREGGPDGHLGLVEGPESCFSGQCQVPFQHGLMVWQPGGGVRVLTGAEADAWRASYPLPGSAPSTGGSSGGGTPANPGDTVNCDDFDTQAQAQAWFDKYKPYYGDVARLDRDNNGIACESRP</sequence>
<organism evidence="2 3">
    <name type="scientific">Microbacterium hominis</name>
    <dbReference type="NCBI Taxonomy" id="162426"/>
    <lineage>
        <taxon>Bacteria</taxon>
        <taxon>Bacillati</taxon>
        <taxon>Actinomycetota</taxon>
        <taxon>Actinomycetes</taxon>
        <taxon>Micrococcales</taxon>
        <taxon>Microbacteriaceae</taxon>
        <taxon>Microbacterium</taxon>
    </lineage>
</organism>
<gene>
    <name evidence="2" type="ORF">CXR34_13840</name>
</gene>
<proteinExistence type="predicted"/>
<dbReference type="InterPro" id="IPR008613">
    <property type="entry name" value="Excalibur_Ca-bd_domain"/>
</dbReference>
<evidence type="ECO:0000256" key="1">
    <source>
        <dbReference type="SAM" id="MobiDB-lite"/>
    </source>
</evidence>
<dbReference type="EMBL" id="CP025299">
    <property type="protein sequence ID" value="AUG31234.1"/>
    <property type="molecule type" value="Genomic_DNA"/>
</dbReference>
<dbReference type="OrthoDB" id="5196645at2"/>
<name>A0A2K9DZC3_9MICO</name>
<reference evidence="2 3" key="1">
    <citation type="submission" date="2017-12" db="EMBL/GenBank/DDBJ databases">
        <title>Isolation and characterization of estrogens degradatiion strain Microbacterium hominis SJTG1.</title>
        <authorList>
            <person name="Xiong W."/>
            <person name="Yin C."/>
            <person name="Zheng D."/>
            <person name="Liang R."/>
        </authorList>
    </citation>
    <scope>NUCLEOTIDE SEQUENCE [LARGE SCALE GENOMIC DNA]</scope>
    <source>
        <strain evidence="2 3">SJTG1</strain>
    </source>
</reference>
<evidence type="ECO:0000313" key="3">
    <source>
        <dbReference type="Proteomes" id="UP000233276"/>
    </source>
</evidence>
<accession>A0A2K9DZC3</accession>
<dbReference type="KEGG" id="mhos:CXR34_13840"/>